<comment type="caution">
    <text evidence="1">The sequence shown here is derived from an EMBL/GenBank/DDBJ whole genome shotgun (WGS) entry which is preliminary data.</text>
</comment>
<reference evidence="1" key="1">
    <citation type="submission" date="2021-06" db="EMBL/GenBank/DDBJ databases">
        <authorList>
            <person name="Kallberg Y."/>
            <person name="Tangrot J."/>
            <person name="Rosling A."/>
        </authorList>
    </citation>
    <scope>NUCLEOTIDE SEQUENCE</scope>
    <source>
        <strain evidence="1">87-6 pot B 2015</strain>
    </source>
</reference>
<accession>A0A9N9CC94</accession>
<organism evidence="1 2">
    <name type="scientific">Funneliformis mosseae</name>
    <name type="common">Endomycorrhizal fungus</name>
    <name type="synonym">Glomus mosseae</name>
    <dbReference type="NCBI Taxonomy" id="27381"/>
    <lineage>
        <taxon>Eukaryota</taxon>
        <taxon>Fungi</taxon>
        <taxon>Fungi incertae sedis</taxon>
        <taxon>Mucoromycota</taxon>
        <taxon>Glomeromycotina</taxon>
        <taxon>Glomeromycetes</taxon>
        <taxon>Glomerales</taxon>
        <taxon>Glomeraceae</taxon>
        <taxon>Funneliformis</taxon>
    </lineage>
</organism>
<dbReference type="Proteomes" id="UP000789375">
    <property type="component" value="Unassembled WGS sequence"/>
</dbReference>
<protein>
    <submittedName>
        <fullName evidence="1">14413_t:CDS:1</fullName>
    </submittedName>
</protein>
<sequence>MELDKRGSAVDGMVLSFGQTQNDEEAMRVMMVPTVDEPDS</sequence>
<dbReference type="EMBL" id="CAJVPP010002337">
    <property type="protein sequence ID" value="CAG8596687.1"/>
    <property type="molecule type" value="Genomic_DNA"/>
</dbReference>
<proteinExistence type="predicted"/>
<name>A0A9N9CC94_FUNMO</name>
<feature type="non-terminal residue" evidence="1">
    <location>
        <position position="40"/>
    </location>
</feature>
<evidence type="ECO:0000313" key="1">
    <source>
        <dbReference type="EMBL" id="CAG8596687.1"/>
    </source>
</evidence>
<evidence type="ECO:0000313" key="2">
    <source>
        <dbReference type="Proteomes" id="UP000789375"/>
    </source>
</evidence>
<dbReference type="AlphaFoldDB" id="A0A9N9CC94"/>
<gene>
    <name evidence="1" type="ORF">FMOSSE_LOCUS8727</name>
</gene>
<keyword evidence="2" id="KW-1185">Reference proteome</keyword>